<dbReference type="Pfam" id="PF01823">
    <property type="entry name" value="MACPF"/>
    <property type="match status" value="1"/>
</dbReference>
<comment type="caution">
    <text evidence="3">The sequence shown here is derived from an EMBL/GenBank/DDBJ whole genome shotgun (WGS) entry which is preliminary data.</text>
</comment>
<proteinExistence type="predicted"/>
<protein>
    <recommendedName>
        <fullName evidence="5">MACPF domain-containing protein</fullName>
    </recommendedName>
</protein>
<gene>
    <name evidence="3" type="ORF">F8M41_002964</name>
</gene>
<evidence type="ECO:0000313" key="4">
    <source>
        <dbReference type="Proteomes" id="UP000439903"/>
    </source>
</evidence>
<accession>A0A8H3XDE6</accession>
<sequence length="649" mass="75956">MSEYFTIKKVIQLFATKVIDVVVVDRTDNVRTLLKLSNSLNLCKVREELEKNSVIKMTNYTYFTKDGIFIDLSSENQFKLSDILDRNKIYLAKDPRQILKIFLIRKFKLENARNYNGNKDEITGRKVFIVENCTLKILELDDPNFHTVTTPSSDDLTKNKHLFLKSQLDILNLDYSIYSQNIRSHNSEEKSSTFKIKNIVKAILNINKVTFTDEFIDAVENAITSKDLNILKQVIEKFGQFVPTVIIFGGRLHYETTTYTGSLGIYRQSRNECAIRLQDSLIFGGDKIKLFENKEDEWMSSLQETKHWDIIEFRKAVPILELLPNNLKDKIRELMGKTILYSDIQDYNFKINDPNDKSHIVDLKMPQNLSSIFSNKDIDPQVFVTVSNMEADDTIFTCMLYTPLPSSIPQVIINCESNQKKVYQIKIRWIVVGYNLGFNSIINPEHFHFQSTCCDYNNALDQHSVLNIRTEYPMALFGTPVALKWDSSYKSSIIGHHFYRHDDKDCIYLYGYNSSEKKYFTNSLSNFKVNLLFTKHPNPDIFRYFKTGEDLFVEKTSTVQHTEFISLYKEEYNQFDRGFICRKNGYFFIKQPDWPDKHMPQSRFFVAVFNPKIKVQEPRIMPNKTEDITPQEIRNEVPIIVEEKDEAPW</sequence>
<evidence type="ECO:0000259" key="1">
    <source>
        <dbReference type="Pfam" id="PF01823"/>
    </source>
</evidence>
<organism evidence="3 4">
    <name type="scientific">Gigaspora margarita</name>
    <dbReference type="NCBI Taxonomy" id="4874"/>
    <lineage>
        <taxon>Eukaryota</taxon>
        <taxon>Fungi</taxon>
        <taxon>Fungi incertae sedis</taxon>
        <taxon>Mucoromycota</taxon>
        <taxon>Glomeromycotina</taxon>
        <taxon>Glomeromycetes</taxon>
        <taxon>Diversisporales</taxon>
        <taxon>Gigasporaceae</taxon>
        <taxon>Gigaspora</taxon>
    </lineage>
</organism>
<dbReference type="EMBL" id="WTPW01001254">
    <property type="protein sequence ID" value="KAF0446149.1"/>
    <property type="molecule type" value="Genomic_DNA"/>
</dbReference>
<dbReference type="AlphaFoldDB" id="A0A8H3XDE6"/>
<name>A0A8H3XDE6_GIGMA</name>
<dbReference type="InterPro" id="IPR020864">
    <property type="entry name" value="MACPF"/>
</dbReference>
<feature type="domain" description="DUF7431" evidence="2">
    <location>
        <begin position="339"/>
        <end position="585"/>
    </location>
</feature>
<reference evidence="3 4" key="1">
    <citation type="journal article" date="2019" name="Environ. Microbiol.">
        <title>At the nexus of three kingdoms: the genome of the mycorrhizal fungus Gigaspora margarita provides insights into plant, endobacterial and fungal interactions.</title>
        <authorList>
            <person name="Venice F."/>
            <person name="Ghignone S."/>
            <person name="Salvioli di Fossalunga A."/>
            <person name="Amselem J."/>
            <person name="Novero M."/>
            <person name="Xianan X."/>
            <person name="Sedzielewska Toro K."/>
            <person name="Morin E."/>
            <person name="Lipzen A."/>
            <person name="Grigoriev I.V."/>
            <person name="Henrissat B."/>
            <person name="Martin F.M."/>
            <person name="Bonfante P."/>
        </authorList>
    </citation>
    <scope>NUCLEOTIDE SEQUENCE [LARGE SCALE GENOMIC DNA]</scope>
    <source>
        <strain evidence="3 4">BEG34</strain>
    </source>
</reference>
<dbReference type="Pfam" id="PF24209">
    <property type="entry name" value="DUF7431"/>
    <property type="match status" value="1"/>
</dbReference>
<feature type="domain" description="MACPF" evidence="1">
    <location>
        <begin position="178"/>
        <end position="257"/>
    </location>
</feature>
<keyword evidence="4" id="KW-1185">Reference proteome</keyword>
<evidence type="ECO:0000313" key="3">
    <source>
        <dbReference type="EMBL" id="KAF0446149.1"/>
    </source>
</evidence>
<dbReference type="OrthoDB" id="2373134at2759"/>
<dbReference type="Proteomes" id="UP000439903">
    <property type="component" value="Unassembled WGS sequence"/>
</dbReference>
<evidence type="ECO:0008006" key="5">
    <source>
        <dbReference type="Google" id="ProtNLM"/>
    </source>
</evidence>
<evidence type="ECO:0000259" key="2">
    <source>
        <dbReference type="Pfam" id="PF24209"/>
    </source>
</evidence>
<dbReference type="InterPro" id="IPR055854">
    <property type="entry name" value="DUF7431"/>
</dbReference>